<dbReference type="GO" id="GO:0009535">
    <property type="term" value="C:chloroplast thylakoid membrane"/>
    <property type="evidence" value="ECO:0007669"/>
    <property type="project" value="UniProtKB-SubCell"/>
</dbReference>
<dbReference type="FunFam" id="2.10.109.10:FF:000012">
    <property type="entry name" value="Peptidase/ serine-type peptidase"/>
    <property type="match status" value="1"/>
</dbReference>
<comment type="catalytic activity">
    <reaction evidence="1">
        <text>Cleavage of hydrophobic, N-terminal signal or leader sequences from secreted and periplasmic proteins.</text>
        <dbReference type="EC" id="3.4.21.89"/>
    </reaction>
</comment>
<evidence type="ECO:0000259" key="12">
    <source>
        <dbReference type="Pfam" id="PF10502"/>
    </source>
</evidence>
<dbReference type="STRING" id="109376.A0A0D3C861"/>
<accession>A0A0D3C861</accession>
<reference evidence="13 14" key="1">
    <citation type="journal article" date="2014" name="Genome Biol.">
        <title>Transcriptome and methylome profiling reveals relics of genome dominance in the mesopolyploid Brassica oleracea.</title>
        <authorList>
            <person name="Parkin I.A."/>
            <person name="Koh C."/>
            <person name="Tang H."/>
            <person name="Robinson S.J."/>
            <person name="Kagale S."/>
            <person name="Clarke W.E."/>
            <person name="Town C.D."/>
            <person name="Nixon J."/>
            <person name="Krishnakumar V."/>
            <person name="Bidwell S.L."/>
            <person name="Denoeud F."/>
            <person name="Belcram H."/>
            <person name="Links M.G."/>
            <person name="Just J."/>
            <person name="Clarke C."/>
            <person name="Bender T."/>
            <person name="Huebert T."/>
            <person name="Mason A.S."/>
            <person name="Pires J.C."/>
            <person name="Barker G."/>
            <person name="Moore J."/>
            <person name="Walley P.G."/>
            <person name="Manoli S."/>
            <person name="Batley J."/>
            <person name="Edwards D."/>
            <person name="Nelson M.N."/>
            <person name="Wang X."/>
            <person name="Paterson A.H."/>
            <person name="King G."/>
            <person name="Bancroft I."/>
            <person name="Chalhoub B."/>
            <person name="Sharpe A.G."/>
        </authorList>
    </citation>
    <scope>NUCLEOTIDE SEQUENCE</scope>
    <source>
        <strain evidence="13 14">cv. TO1000</strain>
    </source>
</reference>
<dbReference type="GO" id="GO:0006465">
    <property type="term" value="P:signal peptide processing"/>
    <property type="evidence" value="ECO:0007669"/>
    <property type="project" value="InterPro"/>
</dbReference>
<evidence type="ECO:0000313" key="13">
    <source>
        <dbReference type="EnsemblPlants" id="Bo5g007790.1"/>
    </source>
</evidence>
<evidence type="ECO:0000256" key="9">
    <source>
        <dbReference type="ARBA" id="ARBA00022946"/>
    </source>
</evidence>
<evidence type="ECO:0000256" key="6">
    <source>
        <dbReference type="ARBA" id="ARBA00022640"/>
    </source>
</evidence>
<evidence type="ECO:0000256" key="5">
    <source>
        <dbReference type="ARBA" id="ARBA00022528"/>
    </source>
</evidence>
<evidence type="ECO:0000256" key="8">
    <source>
        <dbReference type="ARBA" id="ARBA00022801"/>
    </source>
</evidence>
<keyword evidence="14" id="KW-1185">Reference proteome</keyword>
<dbReference type="GO" id="GO:0004252">
    <property type="term" value="F:serine-type endopeptidase activity"/>
    <property type="evidence" value="ECO:0007669"/>
    <property type="project" value="InterPro"/>
</dbReference>
<comment type="similarity">
    <text evidence="3">Belongs to the peptidase S26 family.</text>
</comment>
<evidence type="ECO:0000256" key="1">
    <source>
        <dbReference type="ARBA" id="ARBA00000677"/>
    </source>
</evidence>
<evidence type="ECO:0000313" key="14">
    <source>
        <dbReference type="Proteomes" id="UP000032141"/>
    </source>
</evidence>
<dbReference type="InterPro" id="IPR019756">
    <property type="entry name" value="Pept_S26A_signal_pept_1_Ser-AS"/>
</dbReference>
<dbReference type="Gramene" id="Bo5g007790.1">
    <property type="protein sequence ID" value="Bo5g007790.1"/>
    <property type="gene ID" value="Bo5g007790"/>
</dbReference>
<dbReference type="InterPro" id="IPR000223">
    <property type="entry name" value="Pept_S26A_signal_pept_1"/>
</dbReference>
<keyword evidence="10" id="KW-0472">Membrane</keyword>
<dbReference type="HOGENOM" id="CLU_025235_0_0_1"/>
<dbReference type="InterPro" id="IPR019533">
    <property type="entry name" value="Peptidase_S26"/>
</dbReference>
<dbReference type="InterPro" id="IPR036286">
    <property type="entry name" value="LexA/Signal_pep-like_sf"/>
</dbReference>
<dbReference type="SUPFAM" id="SSF51306">
    <property type="entry name" value="LexA/Signal peptidase"/>
    <property type="match status" value="1"/>
</dbReference>
<dbReference type="eggNOG" id="KOG0171">
    <property type="taxonomic scope" value="Eukaryota"/>
</dbReference>
<evidence type="ECO:0000256" key="10">
    <source>
        <dbReference type="ARBA" id="ARBA00023136"/>
    </source>
</evidence>
<dbReference type="EnsemblPlants" id="Bo5g007790.1">
    <property type="protein sequence ID" value="Bo5g007790.1"/>
    <property type="gene ID" value="Bo5g007790"/>
</dbReference>
<dbReference type="OMA" id="MELGRDK"/>
<evidence type="ECO:0000256" key="11">
    <source>
        <dbReference type="PIRSR" id="PIRSR600223-1"/>
    </source>
</evidence>
<dbReference type="PROSITE" id="PS00761">
    <property type="entry name" value="SPASE_I_3"/>
    <property type="match status" value="1"/>
</dbReference>
<dbReference type="CDD" id="cd06530">
    <property type="entry name" value="S26_SPase_I"/>
    <property type="match status" value="1"/>
</dbReference>
<keyword evidence="8" id="KW-0378">Hydrolase</keyword>
<dbReference type="GO" id="GO:0009003">
    <property type="term" value="F:signal peptidase activity"/>
    <property type="evidence" value="ECO:0007669"/>
    <property type="project" value="UniProtKB-EC"/>
</dbReference>
<keyword evidence="9" id="KW-0809">Transit peptide</keyword>
<keyword evidence="6" id="KW-0934">Plastid</keyword>
<dbReference type="AlphaFoldDB" id="A0A0D3C861"/>
<feature type="active site" evidence="11">
    <location>
        <position position="241"/>
    </location>
</feature>
<dbReference type="EC" id="3.4.21.89" evidence="4"/>
<evidence type="ECO:0000256" key="2">
    <source>
        <dbReference type="ARBA" id="ARBA00004334"/>
    </source>
</evidence>
<evidence type="ECO:0000256" key="7">
    <source>
        <dbReference type="ARBA" id="ARBA00022670"/>
    </source>
</evidence>
<keyword evidence="5" id="KW-0150">Chloroplast</keyword>
<comment type="subcellular location">
    <subcellularLocation>
        <location evidence="2">Plastid</location>
        <location evidence="2">Chloroplast thylakoid membrane</location>
    </subcellularLocation>
</comment>
<dbReference type="PROSITE" id="PS00501">
    <property type="entry name" value="SPASE_I_1"/>
    <property type="match status" value="1"/>
</dbReference>
<dbReference type="PRINTS" id="PR00727">
    <property type="entry name" value="LEADERPTASE"/>
</dbReference>
<dbReference type="GO" id="GO:0010027">
    <property type="term" value="P:thylakoid membrane organization"/>
    <property type="evidence" value="ECO:0007669"/>
    <property type="project" value="TreeGrafter"/>
</dbReference>
<evidence type="ECO:0000256" key="3">
    <source>
        <dbReference type="ARBA" id="ARBA00009370"/>
    </source>
</evidence>
<dbReference type="InterPro" id="IPR019758">
    <property type="entry name" value="Pept_S26A_signal_pept_1_CS"/>
</dbReference>
<dbReference type="NCBIfam" id="TIGR02227">
    <property type="entry name" value="sigpep_I_bact"/>
    <property type="match status" value="1"/>
</dbReference>
<dbReference type="Pfam" id="PF10502">
    <property type="entry name" value="Peptidase_S26"/>
    <property type="match status" value="1"/>
</dbReference>
<dbReference type="PANTHER" id="PTHR43390:SF13">
    <property type="entry name" value="PEPTIDASE S26 DOMAIN-CONTAINING PROTEIN"/>
    <property type="match status" value="1"/>
</dbReference>
<dbReference type="Proteomes" id="UP000032141">
    <property type="component" value="Chromosome C5"/>
</dbReference>
<protein>
    <recommendedName>
        <fullName evidence="4">signal peptidase I</fullName>
        <ecNumber evidence="4">3.4.21.89</ecNumber>
    </recommendedName>
</protein>
<organism evidence="13 14">
    <name type="scientific">Brassica oleracea var. oleracea</name>
    <dbReference type="NCBI Taxonomy" id="109376"/>
    <lineage>
        <taxon>Eukaryota</taxon>
        <taxon>Viridiplantae</taxon>
        <taxon>Streptophyta</taxon>
        <taxon>Embryophyta</taxon>
        <taxon>Tracheophyta</taxon>
        <taxon>Spermatophyta</taxon>
        <taxon>Magnoliopsida</taxon>
        <taxon>eudicotyledons</taxon>
        <taxon>Gunneridae</taxon>
        <taxon>Pentapetalae</taxon>
        <taxon>rosids</taxon>
        <taxon>malvids</taxon>
        <taxon>Brassicales</taxon>
        <taxon>Brassicaceae</taxon>
        <taxon>Brassiceae</taxon>
        <taxon>Brassica</taxon>
    </lineage>
</organism>
<feature type="active site" evidence="11">
    <location>
        <position position="291"/>
    </location>
</feature>
<keyword evidence="7" id="KW-0645">Protease</keyword>
<dbReference type="PANTHER" id="PTHR43390">
    <property type="entry name" value="SIGNAL PEPTIDASE I"/>
    <property type="match status" value="1"/>
</dbReference>
<proteinExistence type="inferred from homology"/>
<feature type="domain" description="Peptidase S26" evidence="12">
    <location>
        <begin position="214"/>
        <end position="371"/>
    </location>
</feature>
<sequence length="395" mass="43707">IPLEISRFSLSPPRTFAGVKSLLFSRRQFRISKFSDSIFQIMAIRVTLTYSSYVARNIASSASARVGAGDVRSCFECITRPRTFTHSQIPDIDKSPPRARPASSSMYSTIARELLEEGSKSPLVLGMISIMSPNLLGMNSNVLGISPFKASSVIPFLRGSKWMPCSSIPATDVAADIDRGGKVEVKMELGRDKGSSFVGNGWVNKLLSICSEDAKAAFTAVTVSLLFRSALAEPKSIPSVSMYPTLDVGDRVMAEKVSYLFRRPEVSDIVIFKAPPVLVEHGYNCTDVFIKRIVASEGDWVEVCDGKLLVNDTVQVEDFVLEPMDYGMEPMFVPEGYVFVLGDNRNKSFDSHNWGPLPIKNIIGRSMFRYWPPSKVSDTIHHHEQVMQKEAVDVS</sequence>
<dbReference type="Gene3D" id="2.10.109.10">
    <property type="entry name" value="Umud Fragment, subunit A"/>
    <property type="match status" value="1"/>
</dbReference>
<reference evidence="13" key="2">
    <citation type="submission" date="2015-03" db="UniProtKB">
        <authorList>
            <consortium name="EnsemblPlants"/>
        </authorList>
    </citation>
    <scope>IDENTIFICATION</scope>
</reference>
<evidence type="ECO:0000256" key="4">
    <source>
        <dbReference type="ARBA" id="ARBA00013208"/>
    </source>
</evidence>
<name>A0A0D3C861_BRAOL</name>